<feature type="transmembrane region" description="Helical" evidence="6">
    <location>
        <begin position="136"/>
        <end position="155"/>
    </location>
</feature>
<dbReference type="HOGENOM" id="CLU_001265_10_13_9"/>
<dbReference type="EMBL" id="CP009286">
    <property type="protein sequence ID" value="AIQ62248.1"/>
    <property type="molecule type" value="Genomic_DNA"/>
</dbReference>
<feature type="transmembrane region" description="Helical" evidence="6">
    <location>
        <begin position="335"/>
        <end position="355"/>
    </location>
</feature>
<evidence type="ECO:0000256" key="1">
    <source>
        <dbReference type="ARBA" id="ARBA00004651"/>
    </source>
</evidence>
<dbReference type="OrthoDB" id="9814001at2"/>
<gene>
    <name evidence="8" type="ORF">PSTEL_03060</name>
</gene>
<dbReference type="InterPro" id="IPR005829">
    <property type="entry name" value="Sugar_transporter_CS"/>
</dbReference>
<dbReference type="Gene3D" id="1.20.1250.20">
    <property type="entry name" value="MFS general substrate transporter like domains"/>
    <property type="match status" value="1"/>
</dbReference>
<dbReference type="CDD" id="cd17489">
    <property type="entry name" value="MFS_YfcJ_like"/>
    <property type="match status" value="1"/>
</dbReference>
<evidence type="ECO:0000256" key="6">
    <source>
        <dbReference type="SAM" id="Phobius"/>
    </source>
</evidence>
<dbReference type="SUPFAM" id="SSF103473">
    <property type="entry name" value="MFS general substrate transporter"/>
    <property type="match status" value="1"/>
</dbReference>
<dbReference type="Proteomes" id="UP000029507">
    <property type="component" value="Chromosome"/>
</dbReference>
<dbReference type="RefSeq" id="WP_038693387.1">
    <property type="nucleotide sequence ID" value="NZ_CP009286.1"/>
</dbReference>
<protein>
    <submittedName>
        <fullName evidence="8">Multidrug MFS transporter</fullName>
    </submittedName>
</protein>
<dbReference type="InterPro" id="IPR020846">
    <property type="entry name" value="MFS_dom"/>
</dbReference>
<feature type="domain" description="Major facilitator superfamily (MFS) profile" evidence="7">
    <location>
        <begin position="10"/>
        <end position="385"/>
    </location>
</feature>
<feature type="transmembrane region" description="Helical" evidence="6">
    <location>
        <begin position="361"/>
        <end position="380"/>
    </location>
</feature>
<keyword evidence="3 6" id="KW-0812">Transmembrane</keyword>
<keyword evidence="4 6" id="KW-1133">Transmembrane helix</keyword>
<comment type="subcellular location">
    <subcellularLocation>
        <location evidence="1">Cell membrane</location>
        <topology evidence="1">Multi-pass membrane protein</topology>
    </subcellularLocation>
</comment>
<feature type="transmembrane region" description="Helical" evidence="6">
    <location>
        <begin position="269"/>
        <end position="288"/>
    </location>
</feature>
<dbReference type="InterPro" id="IPR036259">
    <property type="entry name" value="MFS_trans_sf"/>
</dbReference>
<dbReference type="GO" id="GO:0005886">
    <property type="term" value="C:plasma membrane"/>
    <property type="evidence" value="ECO:0007669"/>
    <property type="project" value="UniProtKB-SubCell"/>
</dbReference>
<dbReference type="PROSITE" id="PS50850">
    <property type="entry name" value="MFS"/>
    <property type="match status" value="1"/>
</dbReference>
<dbReference type="InterPro" id="IPR052714">
    <property type="entry name" value="MFS_Exporter"/>
</dbReference>
<keyword evidence="2" id="KW-0813">Transport</keyword>
<organism evidence="8 9">
    <name type="scientific">Paenibacillus stellifer</name>
    <dbReference type="NCBI Taxonomy" id="169760"/>
    <lineage>
        <taxon>Bacteria</taxon>
        <taxon>Bacillati</taxon>
        <taxon>Bacillota</taxon>
        <taxon>Bacilli</taxon>
        <taxon>Bacillales</taxon>
        <taxon>Paenibacillaceae</taxon>
        <taxon>Paenibacillus</taxon>
    </lineage>
</organism>
<feature type="transmembrane region" description="Helical" evidence="6">
    <location>
        <begin position="101"/>
        <end position="124"/>
    </location>
</feature>
<feature type="transmembrane region" description="Helical" evidence="6">
    <location>
        <begin position="161"/>
        <end position="184"/>
    </location>
</feature>
<dbReference type="GO" id="GO:0022857">
    <property type="term" value="F:transmembrane transporter activity"/>
    <property type="evidence" value="ECO:0007669"/>
    <property type="project" value="InterPro"/>
</dbReference>
<dbReference type="Pfam" id="PF07690">
    <property type="entry name" value="MFS_1"/>
    <property type="match status" value="1"/>
</dbReference>
<evidence type="ECO:0000256" key="5">
    <source>
        <dbReference type="ARBA" id="ARBA00023136"/>
    </source>
</evidence>
<dbReference type="KEGG" id="pste:PSTEL_03060"/>
<reference evidence="8 9" key="1">
    <citation type="submission" date="2014-08" db="EMBL/GenBank/DDBJ databases">
        <title>Comparative genomics of the Paenibacillus odorifer group.</title>
        <authorList>
            <person name="den Bakker H.C."/>
            <person name="Tsai Y.-C."/>
            <person name="Martin N."/>
            <person name="Korlach J."/>
            <person name="Wiedmann M."/>
        </authorList>
    </citation>
    <scope>NUCLEOTIDE SEQUENCE [LARGE SCALE GENOMIC DNA]</scope>
    <source>
        <strain evidence="8 9">DSM 14472</strain>
    </source>
</reference>
<accession>A0A089LSQ2</accession>
<dbReference type="PROSITE" id="PS00217">
    <property type="entry name" value="SUGAR_TRANSPORT_2"/>
    <property type="match status" value="1"/>
</dbReference>
<feature type="transmembrane region" description="Helical" evidence="6">
    <location>
        <begin position="236"/>
        <end position="257"/>
    </location>
</feature>
<evidence type="ECO:0000256" key="4">
    <source>
        <dbReference type="ARBA" id="ARBA00022989"/>
    </source>
</evidence>
<proteinExistence type="predicted"/>
<feature type="transmembrane region" description="Helical" evidence="6">
    <location>
        <begin position="205"/>
        <end position="224"/>
    </location>
</feature>
<feature type="transmembrane region" description="Helical" evidence="6">
    <location>
        <begin position="12"/>
        <end position="35"/>
    </location>
</feature>
<sequence>MEKERLWNRHFLSICFSSFFIFTTFYILVVTLPSFVLGELKGSGQNIGLVTTVFVIAAVIVRPLTGRWLDEISRKGIIAGSLLLFAVCSVLYLLVHSYGMLLALRFVHGISFGIAATATSAVVLDLIPEKRKGEGIGYFTLFMSLAMVIGPYIGLTITEYLSYRVLFAAISVFAVLAGVFGLLAQIPPRVSRPDTLGSWNIRRYFEFKAIPVSLSGFVLAFAYGSMSTFISVYAKSIGLGNVASYFFIVFAALVLISRPFTGRLYDRRGAHILVYPGILLFMIGMIWLSRVTTAPAFLATAGLVGLGYGAILPSFQTLAIQSAPMHRRALATSTYFVLFDLGFGLGSYLLGIIAARTDYRKMYLCAGLITSLALIFYYFLHHRLQKPVKESALESLS</sequence>
<feature type="transmembrane region" description="Helical" evidence="6">
    <location>
        <begin position="294"/>
        <end position="315"/>
    </location>
</feature>
<evidence type="ECO:0000313" key="9">
    <source>
        <dbReference type="Proteomes" id="UP000029507"/>
    </source>
</evidence>
<feature type="transmembrane region" description="Helical" evidence="6">
    <location>
        <begin position="77"/>
        <end position="95"/>
    </location>
</feature>
<keyword evidence="5 6" id="KW-0472">Membrane</keyword>
<keyword evidence="9" id="KW-1185">Reference proteome</keyword>
<evidence type="ECO:0000259" key="7">
    <source>
        <dbReference type="PROSITE" id="PS50850"/>
    </source>
</evidence>
<dbReference type="InterPro" id="IPR011701">
    <property type="entry name" value="MFS"/>
</dbReference>
<dbReference type="PANTHER" id="PTHR23531">
    <property type="entry name" value="QUINOLENE RESISTANCE PROTEIN NORA"/>
    <property type="match status" value="1"/>
</dbReference>
<name>A0A089LSQ2_9BACL</name>
<feature type="transmembrane region" description="Helical" evidence="6">
    <location>
        <begin position="47"/>
        <end position="65"/>
    </location>
</feature>
<evidence type="ECO:0000256" key="3">
    <source>
        <dbReference type="ARBA" id="ARBA00022692"/>
    </source>
</evidence>
<dbReference type="AlphaFoldDB" id="A0A089LSQ2"/>
<evidence type="ECO:0000256" key="2">
    <source>
        <dbReference type="ARBA" id="ARBA00022448"/>
    </source>
</evidence>
<dbReference type="PANTHER" id="PTHR23531:SF2">
    <property type="entry name" value="PERMEASE"/>
    <property type="match status" value="1"/>
</dbReference>
<evidence type="ECO:0000313" key="8">
    <source>
        <dbReference type="EMBL" id="AIQ62248.1"/>
    </source>
</evidence>